<dbReference type="RefSeq" id="WP_094039979.1">
    <property type="nucleotide sequence ID" value="NZ_CP012621.1"/>
</dbReference>
<accession>A0A231MXP3</accession>
<dbReference type="PANTHER" id="PTHR21496">
    <property type="entry name" value="FERREDOXIN-RELATED"/>
    <property type="match status" value="1"/>
</dbReference>
<dbReference type="Gene3D" id="2.102.10.10">
    <property type="entry name" value="Rieske [2Fe-2S] iron-sulphur domain"/>
    <property type="match status" value="1"/>
</dbReference>
<protein>
    <submittedName>
        <fullName evidence="5">Rieske (2Fe-2S) protein</fullName>
    </submittedName>
</protein>
<sequence>MNWVSICKLGDISDESPLAVKVGDKEIGVFRVEGRLHAIEDICPHAYALLTEGFVEGRTVECPLHEAIFDIPTGKLQSGPGCRDLHIYEVRVDGDDVLLNMA</sequence>
<dbReference type="InterPro" id="IPR017941">
    <property type="entry name" value="Rieske_2Fe-2S"/>
</dbReference>
<dbReference type="OrthoDB" id="9800167at2"/>
<evidence type="ECO:0000256" key="4">
    <source>
        <dbReference type="ARBA" id="ARBA00023014"/>
    </source>
</evidence>
<evidence type="ECO:0000313" key="6">
    <source>
        <dbReference type="Proteomes" id="UP000217763"/>
    </source>
</evidence>
<reference evidence="6" key="1">
    <citation type="submission" date="2015-09" db="EMBL/GenBank/DDBJ databases">
        <authorList>
            <person name="Shao Z."/>
            <person name="Wang L."/>
        </authorList>
    </citation>
    <scope>NUCLEOTIDE SEQUENCE [LARGE SCALE GENOMIC DNA]</scope>
    <source>
        <strain evidence="6">F13-1</strain>
    </source>
</reference>
<dbReference type="SUPFAM" id="SSF50022">
    <property type="entry name" value="ISP domain"/>
    <property type="match status" value="1"/>
</dbReference>
<dbReference type="InterPro" id="IPR036922">
    <property type="entry name" value="Rieske_2Fe-2S_sf"/>
</dbReference>
<dbReference type="PANTHER" id="PTHR21496:SF23">
    <property type="entry name" value="3-PHENYLPROPIONATE_CINNAMIC ACID DIOXYGENASE FERREDOXIN SUBUNIT"/>
    <property type="match status" value="1"/>
</dbReference>
<dbReference type="AlphaFoldDB" id="A0A231MXP3"/>
<keyword evidence="4" id="KW-0411">Iron-sulfur</keyword>
<gene>
    <name evidence="5" type="ORF">AN401_14420</name>
</gene>
<name>A0A231MXP3_9GAMM</name>
<evidence type="ECO:0000256" key="3">
    <source>
        <dbReference type="ARBA" id="ARBA00023004"/>
    </source>
</evidence>
<dbReference type="Proteomes" id="UP000217763">
    <property type="component" value="Chromosome"/>
</dbReference>
<dbReference type="GO" id="GO:0051537">
    <property type="term" value="F:2 iron, 2 sulfur cluster binding"/>
    <property type="evidence" value="ECO:0007669"/>
    <property type="project" value="UniProtKB-KW"/>
</dbReference>
<evidence type="ECO:0000256" key="2">
    <source>
        <dbReference type="ARBA" id="ARBA00022723"/>
    </source>
</evidence>
<proteinExistence type="predicted"/>
<evidence type="ECO:0000313" key="5">
    <source>
        <dbReference type="EMBL" id="ATG74904.1"/>
    </source>
</evidence>
<dbReference type="GO" id="GO:0046872">
    <property type="term" value="F:metal ion binding"/>
    <property type="evidence" value="ECO:0007669"/>
    <property type="project" value="UniProtKB-KW"/>
</dbReference>
<keyword evidence="2" id="KW-0479">Metal-binding</keyword>
<dbReference type="KEGG" id="zdf:AN401_14420"/>
<dbReference type="Pfam" id="PF00355">
    <property type="entry name" value="Rieske"/>
    <property type="match status" value="1"/>
</dbReference>
<evidence type="ECO:0000256" key="1">
    <source>
        <dbReference type="ARBA" id="ARBA00022714"/>
    </source>
</evidence>
<organism evidence="5 6">
    <name type="scientific">Zobellella denitrificans</name>
    <dbReference type="NCBI Taxonomy" id="347534"/>
    <lineage>
        <taxon>Bacteria</taxon>
        <taxon>Pseudomonadati</taxon>
        <taxon>Pseudomonadota</taxon>
        <taxon>Gammaproteobacteria</taxon>
        <taxon>Aeromonadales</taxon>
        <taxon>Aeromonadaceae</taxon>
        <taxon>Zobellella</taxon>
    </lineage>
</organism>
<dbReference type="PROSITE" id="PS51296">
    <property type="entry name" value="RIESKE"/>
    <property type="match status" value="1"/>
</dbReference>
<keyword evidence="3" id="KW-0408">Iron</keyword>
<dbReference type="EMBL" id="CP012621">
    <property type="protein sequence ID" value="ATG74904.1"/>
    <property type="molecule type" value="Genomic_DNA"/>
</dbReference>
<keyword evidence="1" id="KW-0001">2Fe-2S</keyword>
<keyword evidence="6" id="KW-1185">Reference proteome</keyword>
<dbReference type="CDD" id="cd03528">
    <property type="entry name" value="Rieske_RO_ferredoxin"/>
    <property type="match status" value="1"/>
</dbReference>